<protein>
    <submittedName>
        <fullName evidence="2">Uncharacterized protein</fullName>
    </submittedName>
</protein>
<accession>A0A9D4VCW6</accession>
<evidence type="ECO:0000313" key="2">
    <source>
        <dbReference type="EMBL" id="KAI5083923.1"/>
    </source>
</evidence>
<dbReference type="Proteomes" id="UP000886520">
    <property type="component" value="Chromosome 1"/>
</dbReference>
<dbReference type="EMBL" id="JABFUD020000001">
    <property type="protein sequence ID" value="KAI5083923.1"/>
    <property type="molecule type" value="Genomic_DNA"/>
</dbReference>
<keyword evidence="3" id="KW-1185">Reference proteome</keyword>
<dbReference type="AlphaFoldDB" id="A0A9D4VCW6"/>
<reference evidence="2" key="1">
    <citation type="submission" date="2021-01" db="EMBL/GenBank/DDBJ databases">
        <title>Adiantum capillus-veneris genome.</title>
        <authorList>
            <person name="Fang Y."/>
            <person name="Liao Q."/>
        </authorList>
    </citation>
    <scope>NUCLEOTIDE SEQUENCE</scope>
    <source>
        <strain evidence="2">H3</strain>
        <tissue evidence="2">Leaf</tissue>
    </source>
</reference>
<evidence type="ECO:0000313" key="3">
    <source>
        <dbReference type="Proteomes" id="UP000886520"/>
    </source>
</evidence>
<keyword evidence="1" id="KW-0732">Signal</keyword>
<sequence length="74" mass="7854">MELILFLLAAIFGVASWAWWSTVAAGLRGGSQGSLIDDGDIGPRPVLNMRRGSYISLLAAMVCACSPSSYYADL</sequence>
<evidence type="ECO:0000256" key="1">
    <source>
        <dbReference type="SAM" id="SignalP"/>
    </source>
</evidence>
<organism evidence="2 3">
    <name type="scientific">Adiantum capillus-veneris</name>
    <name type="common">Maidenhair fern</name>
    <dbReference type="NCBI Taxonomy" id="13818"/>
    <lineage>
        <taxon>Eukaryota</taxon>
        <taxon>Viridiplantae</taxon>
        <taxon>Streptophyta</taxon>
        <taxon>Embryophyta</taxon>
        <taxon>Tracheophyta</taxon>
        <taxon>Polypodiopsida</taxon>
        <taxon>Polypodiidae</taxon>
        <taxon>Polypodiales</taxon>
        <taxon>Pteridineae</taxon>
        <taxon>Pteridaceae</taxon>
        <taxon>Vittarioideae</taxon>
        <taxon>Adiantum</taxon>
    </lineage>
</organism>
<feature type="chain" id="PRO_5039171328" evidence="1">
    <location>
        <begin position="18"/>
        <end position="74"/>
    </location>
</feature>
<proteinExistence type="predicted"/>
<feature type="signal peptide" evidence="1">
    <location>
        <begin position="1"/>
        <end position="17"/>
    </location>
</feature>
<gene>
    <name evidence="2" type="ORF">GOP47_0000092</name>
</gene>
<comment type="caution">
    <text evidence="2">The sequence shown here is derived from an EMBL/GenBank/DDBJ whole genome shotgun (WGS) entry which is preliminary data.</text>
</comment>
<name>A0A9D4VCW6_ADICA</name>